<dbReference type="InterPro" id="IPR038765">
    <property type="entry name" value="Papain-like_cys_pep_sf"/>
</dbReference>
<organism evidence="1 2">
    <name type="scientific">Panagrolaimus superbus</name>
    <dbReference type="NCBI Taxonomy" id="310955"/>
    <lineage>
        <taxon>Eukaryota</taxon>
        <taxon>Metazoa</taxon>
        <taxon>Ecdysozoa</taxon>
        <taxon>Nematoda</taxon>
        <taxon>Chromadorea</taxon>
        <taxon>Rhabditida</taxon>
        <taxon>Tylenchina</taxon>
        <taxon>Panagrolaimomorpha</taxon>
        <taxon>Panagrolaimoidea</taxon>
        <taxon>Panagrolaimidae</taxon>
        <taxon>Panagrolaimus</taxon>
    </lineage>
</organism>
<protein>
    <submittedName>
        <fullName evidence="2">Uncharacterized protein</fullName>
    </submittedName>
</protein>
<keyword evidence="1" id="KW-1185">Reference proteome</keyword>
<sequence>MQETSTNDIIIYDGKVQKTPQELLNCPHQIITYKRPKELWLRNICEEFELPFSKTIFASDEPVDDIYYWCPDEVIKTESNGHCGFMSFSTILTGSPDHHGKIRTMIANHIIRSFDMVGGLIIFLFDKNPWGKNALEYANEDLEVDPNIPTHHWMRSLHLAAAADLFQCNVLVKRSDAHGWNCYNTMTYVHGIEKMEYISTLPSILIDNHSGNHFEPIITLKRIL</sequence>
<dbReference type="Gene3D" id="3.90.70.80">
    <property type="match status" value="1"/>
</dbReference>
<name>A0A914YTI3_9BILA</name>
<dbReference type="AlphaFoldDB" id="A0A914YTI3"/>
<dbReference type="WBParaSite" id="PSU_v2.g2978.t1">
    <property type="protein sequence ID" value="PSU_v2.g2978.t1"/>
    <property type="gene ID" value="PSU_v2.g2978"/>
</dbReference>
<evidence type="ECO:0000313" key="2">
    <source>
        <dbReference type="WBParaSite" id="PSU_v2.g2978.t1"/>
    </source>
</evidence>
<proteinExistence type="predicted"/>
<dbReference type="SUPFAM" id="SSF54001">
    <property type="entry name" value="Cysteine proteinases"/>
    <property type="match status" value="1"/>
</dbReference>
<reference evidence="2" key="1">
    <citation type="submission" date="2022-11" db="UniProtKB">
        <authorList>
            <consortium name="WormBaseParasite"/>
        </authorList>
    </citation>
    <scope>IDENTIFICATION</scope>
</reference>
<dbReference type="Proteomes" id="UP000887577">
    <property type="component" value="Unplaced"/>
</dbReference>
<evidence type="ECO:0000313" key="1">
    <source>
        <dbReference type="Proteomes" id="UP000887577"/>
    </source>
</evidence>
<accession>A0A914YTI3</accession>